<accession>A0A101JF58</accession>
<dbReference type="SUPFAM" id="SSF53697">
    <property type="entry name" value="SIS domain"/>
    <property type="match status" value="1"/>
</dbReference>
<dbReference type="GO" id="GO:1901135">
    <property type="term" value="P:carbohydrate derivative metabolic process"/>
    <property type="evidence" value="ECO:0007669"/>
    <property type="project" value="InterPro"/>
</dbReference>
<dbReference type="PANTHER" id="PTHR30390">
    <property type="entry name" value="SEDOHEPTULOSE 7-PHOSPHATE ISOMERASE / DNAA INITIATOR-ASSOCIATING FACTOR FOR REPLICATION INITIATION"/>
    <property type="match status" value="1"/>
</dbReference>
<dbReference type="EMBL" id="LLZG01000366">
    <property type="protein sequence ID" value="KUL25738.1"/>
    <property type="molecule type" value="Genomic_DNA"/>
</dbReference>
<dbReference type="Proteomes" id="UP000053923">
    <property type="component" value="Unassembled WGS sequence"/>
</dbReference>
<keyword evidence="3" id="KW-1185">Reference proteome</keyword>
<feature type="domain" description="SIS" evidence="1">
    <location>
        <begin position="35"/>
        <end position="190"/>
    </location>
</feature>
<dbReference type="InterPro" id="IPR001347">
    <property type="entry name" value="SIS_dom"/>
</dbReference>
<evidence type="ECO:0000313" key="3">
    <source>
        <dbReference type="Proteomes" id="UP000053923"/>
    </source>
</evidence>
<dbReference type="GO" id="GO:0097367">
    <property type="term" value="F:carbohydrate derivative binding"/>
    <property type="evidence" value="ECO:0007669"/>
    <property type="project" value="InterPro"/>
</dbReference>
<dbReference type="AlphaFoldDB" id="A0A101JF58"/>
<gene>
    <name evidence="2" type="ORF">ADL12_34075</name>
</gene>
<evidence type="ECO:0000259" key="1">
    <source>
        <dbReference type="PROSITE" id="PS51464"/>
    </source>
</evidence>
<evidence type="ECO:0000313" key="2">
    <source>
        <dbReference type="EMBL" id="KUL25738.1"/>
    </source>
</evidence>
<protein>
    <recommendedName>
        <fullName evidence="1">SIS domain-containing protein</fullName>
    </recommendedName>
</protein>
<dbReference type="Gene3D" id="3.40.50.10490">
    <property type="entry name" value="Glucose-6-phosphate isomerase like protein, domain 1"/>
    <property type="match status" value="1"/>
</dbReference>
<name>A0A101JF58_9ACTN</name>
<dbReference type="PROSITE" id="PS51464">
    <property type="entry name" value="SIS"/>
    <property type="match status" value="1"/>
</dbReference>
<dbReference type="InterPro" id="IPR035461">
    <property type="entry name" value="GmhA/DiaA"/>
</dbReference>
<dbReference type="InterPro" id="IPR046348">
    <property type="entry name" value="SIS_dom_sf"/>
</dbReference>
<organism evidence="2 3">
    <name type="scientific">Streptomyces regalis</name>
    <dbReference type="NCBI Taxonomy" id="68262"/>
    <lineage>
        <taxon>Bacteria</taxon>
        <taxon>Bacillati</taxon>
        <taxon>Actinomycetota</taxon>
        <taxon>Actinomycetes</taxon>
        <taxon>Kitasatosporales</taxon>
        <taxon>Streptomycetaceae</taxon>
        <taxon>Streptomyces</taxon>
    </lineage>
</organism>
<dbReference type="PANTHER" id="PTHR30390:SF8">
    <property type="entry name" value="SUGAR ISOMERASE (SIS)"/>
    <property type="match status" value="1"/>
</dbReference>
<dbReference type="InterPro" id="IPR050099">
    <property type="entry name" value="SIS_GmhA/DiaA_subfam"/>
</dbReference>
<dbReference type="Pfam" id="PF13580">
    <property type="entry name" value="SIS_2"/>
    <property type="match status" value="1"/>
</dbReference>
<dbReference type="CDD" id="cd05006">
    <property type="entry name" value="SIS_GmhA"/>
    <property type="match status" value="1"/>
</dbReference>
<reference evidence="3" key="1">
    <citation type="submission" date="2015-10" db="EMBL/GenBank/DDBJ databases">
        <authorList>
            <person name="Ju K.-S."/>
            <person name="Doroghazi J.R."/>
            <person name="Metcalf W.W."/>
        </authorList>
    </citation>
    <scope>NUCLEOTIDE SEQUENCE [LARGE SCALE GENOMIC DNA]</scope>
    <source>
        <strain evidence="3">NRRL 3151</strain>
    </source>
</reference>
<proteinExistence type="predicted"/>
<comment type="caution">
    <text evidence="2">The sequence shown here is derived from an EMBL/GenBank/DDBJ whole genome shotgun (WGS) entry which is preliminary data.</text>
</comment>
<sequence length="197" mass="20704">MSEVSKCLLEDFAVELMASVSADTLEMQDLAFGLLRDAYDRDSSVFVVGNGGSASSASHFVCDITKNAKPEHGRGLRATSLTDMSVLTAYANDVSYAEVFSRQLESQARPGDLLVVISASGRSPNIVEAVKTAQALGMRSIGLLGHDGGTVGHQVDVAVLADSADPGIIETVHLGMCHAFTRALRQHTASVPELASV</sequence>